<protein>
    <recommendedName>
        <fullName evidence="3">Flagellin</fullName>
    </recommendedName>
</protein>
<dbReference type="InterPro" id="IPR046358">
    <property type="entry name" value="Flagellin_C"/>
</dbReference>
<evidence type="ECO:0000313" key="6">
    <source>
        <dbReference type="EMBL" id="ABA88068.1"/>
    </source>
</evidence>
<reference evidence="6 7" key="2">
    <citation type="journal article" date="2012" name="BMC Genomics">
        <title>The genome of Pelobacter carbinolicus reveals surprising metabolic capabilities and physiological features.</title>
        <authorList>
            <person name="Aklujkar M."/>
            <person name="Haveman S.A."/>
            <person name="Didonato R.Jr."/>
            <person name="Chertkov O."/>
            <person name="Han C.S."/>
            <person name="Land M.L."/>
            <person name="Brown P."/>
            <person name="Lovley D.R."/>
        </authorList>
    </citation>
    <scope>NUCLEOTIDE SEQUENCE [LARGE SCALE GENOMIC DNA]</scope>
    <source>
        <strain evidence="7">DSM 2380 / NBRC 103641 / GraBd1</strain>
    </source>
</reference>
<comment type="subcellular location">
    <subcellularLocation>
        <location evidence="3">Secreted</location>
    </subcellularLocation>
    <subcellularLocation>
        <location evidence="3">Bacterial flagellum</location>
    </subcellularLocation>
</comment>
<dbReference type="InterPro" id="IPR001492">
    <property type="entry name" value="Flagellin"/>
</dbReference>
<dbReference type="eggNOG" id="COG1344">
    <property type="taxonomic scope" value="Bacteria"/>
</dbReference>
<dbReference type="RefSeq" id="WP_011340522.1">
    <property type="nucleotide sequence ID" value="NC_007498.2"/>
</dbReference>
<dbReference type="GO" id="GO:0005198">
    <property type="term" value="F:structural molecule activity"/>
    <property type="evidence" value="ECO:0007669"/>
    <property type="project" value="UniProtKB-UniRule"/>
</dbReference>
<dbReference type="PANTHER" id="PTHR42792:SF2">
    <property type="entry name" value="FLAGELLIN"/>
    <property type="match status" value="1"/>
</dbReference>
<gene>
    <name evidence="6" type="primary">fliC-3</name>
    <name evidence="6" type="ordered locus">Pcar_0811</name>
</gene>
<evidence type="ECO:0000256" key="2">
    <source>
        <dbReference type="ARBA" id="ARBA00023143"/>
    </source>
</evidence>
<dbReference type="HOGENOM" id="CLU_011142_7_2_7"/>
<keyword evidence="6" id="KW-0282">Flagellum</keyword>
<evidence type="ECO:0000256" key="1">
    <source>
        <dbReference type="ARBA" id="ARBA00005709"/>
    </source>
</evidence>
<dbReference type="EMBL" id="CP000142">
    <property type="protein sequence ID" value="ABA88068.1"/>
    <property type="molecule type" value="Genomic_DNA"/>
</dbReference>
<comment type="similarity">
    <text evidence="1 3">Belongs to the bacterial flagellin family.</text>
</comment>
<dbReference type="Proteomes" id="UP000002534">
    <property type="component" value="Chromosome"/>
</dbReference>
<dbReference type="Pfam" id="PF00669">
    <property type="entry name" value="Flagellin_N"/>
    <property type="match status" value="1"/>
</dbReference>
<organism evidence="6 7">
    <name type="scientific">Syntrophotalea carbinolica (strain DSM 2380 / NBRC 103641 / GraBd1)</name>
    <name type="common">Pelobacter carbinolicus</name>
    <dbReference type="NCBI Taxonomy" id="338963"/>
    <lineage>
        <taxon>Bacteria</taxon>
        <taxon>Pseudomonadati</taxon>
        <taxon>Thermodesulfobacteriota</taxon>
        <taxon>Desulfuromonadia</taxon>
        <taxon>Desulfuromonadales</taxon>
        <taxon>Syntrophotaleaceae</taxon>
        <taxon>Syntrophotalea</taxon>
    </lineage>
</organism>
<evidence type="ECO:0000259" key="5">
    <source>
        <dbReference type="Pfam" id="PF00700"/>
    </source>
</evidence>
<keyword evidence="6" id="KW-0966">Cell projection</keyword>
<name>Q3A6D9_SYNC1</name>
<feature type="domain" description="Flagellin N-terminal" evidence="4">
    <location>
        <begin position="5"/>
        <end position="140"/>
    </location>
</feature>
<dbReference type="GO" id="GO:0005576">
    <property type="term" value="C:extracellular region"/>
    <property type="evidence" value="ECO:0007669"/>
    <property type="project" value="UniProtKB-SubCell"/>
</dbReference>
<dbReference type="AlphaFoldDB" id="Q3A6D9"/>
<proteinExistence type="inferred from homology"/>
<dbReference type="PANTHER" id="PTHR42792">
    <property type="entry name" value="FLAGELLIN"/>
    <property type="match status" value="1"/>
</dbReference>
<evidence type="ECO:0000313" key="7">
    <source>
        <dbReference type="Proteomes" id="UP000002534"/>
    </source>
</evidence>
<dbReference type="GO" id="GO:0009288">
    <property type="term" value="C:bacterial-type flagellum"/>
    <property type="evidence" value="ECO:0007669"/>
    <property type="project" value="UniProtKB-SubCell"/>
</dbReference>
<dbReference type="KEGG" id="pca:Pcar_0811"/>
<dbReference type="Pfam" id="PF00700">
    <property type="entry name" value="Flagellin_C"/>
    <property type="match status" value="1"/>
</dbReference>
<dbReference type="Gene3D" id="1.20.1330.10">
    <property type="entry name" value="f41 fragment of flagellin, N-terminal domain"/>
    <property type="match status" value="2"/>
</dbReference>
<dbReference type="InterPro" id="IPR001029">
    <property type="entry name" value="Flagellin_N"/>
</dbReference>
<dbReference type="OrthoDB" id="9796789at2"/>
<keyword evidence="2 3" id="KW-0975">Bacterial flagellum</keyword>
<dbReference type="STRING" id="338963.Pcar_0811"/>
<comment type="function">
    <text evidence="3">Flagellin is the subunit protein which polymerizes to form the filaments of bacterial flagella.</text>
</comment>
<dbReference type="SUPFAM" id="SSF64518">
    <property type="entry name" value="Phase 1 flagellin"/>
    <property type="match status" value="1"/>
</dbReference>
<keyword evidence="6" id="KW-0969">Cilium</keyword>
<reference evidence="7" key="1">
    <citation type="submission" date="2005-10" db="EMBL/GenBank/DDBJ databases">
        <title>Complete sequence of Pelobacter carbinolicus DSM 2380.</title>
        <authorList>
            <person name="Copeland A."/>
            <person name="Lucas S."/>
            <person name="Lapidus A."/>
            <person name="Barry K."/>
            <person name="Detter J.C."/>
            <person name="Glavina T."/>
            <person name="Hammon N."/>
            <person name="Israni S."/>
            <person name="Pitluck S."/>
            <person name="Chertkov O."/>
            <person name="Schmutz J."/>
            <person name="Larimer F."/>
            <person name="Land M."/>
            <person name="Kyrpides N."/>
            <person name="Ivanova N."/>
            <person name="Richardson P."/>
        </authorList>
    </citation>
    <scope>NUCLEOTIDE SEQUENCE [LARGE SCALE GENOMIC DNA]</scope>
    <source>
        <strain evidence="7">DSM 2380 / NBRC 103641 / GraBd1</strain>
    </source>
</reference>
<dbReference type="PRINTS" id="PR00207">
    <property type="entry name" value="FLAGELLIN"/>
</dbReference>
<feature type="domain" description="Flagellin C-terminal" evidence="5">
    <location>
        <begin position="405"/>
        <end position="489"/>
    </location>
</feature>
<evidence type="ECO:0000259" key="4">
    <source>
        <dbReference type="Pfam" id="PF00669"/>
    </source>
</evidence>
<keyword evidence="7" id="KW-1185">Reference proteome</keyword>
<accession>Q3A6D9</accession>
<sequence length="491" mass="52116">MPFVINTNPLAQIVQNNLGKTNKSQADAMRRLSSGLRINSAKDDPAGLAKSNRVQTEIRSQNKVIENLNQGVGYAQFADATLEEIGNLIQRGRELAVQAANSTLSDSDRQSLNEEFGQIKEQIDQLAQTSSMFGQYPLGGDSSNTAVVPSLGEVFSETSTAGGITSGITLIDPDLSPIAKIPQGATNVMVDVAPEWLGNPYQPDIDIQVFTVDGKHLVGTGLGDFTWESNGVNNAQDMNTLFISESNGFASGAAYDPTNLLFVDHLGMGAFANTGSYGGMNFTYSGDGDSFESIAPGGDPEINNGIVFSTQAREQFTVDEATEDLLVFAHGAGQVRLIAEWSNMPEPSSGQATQTIPQTMKILANTTANSDSDYIDIQKTPADLAALGLESVVIDPPEAAEIALTKLAEALQIMDNHRSYYGATMTSLEGRISATAAGREANSASLSRILDADFSTEVSELTKADVLQQAGASIMAQANSLPQISLELLKM</sequence>
<evidence type="ECO:0000256" key="3">
    <source>
        <dbReference type="RuleBase" id="RU362073"/>
    </source>
</evidence>
<keyword evidence="3" id="KW-0964">Secreted</keyword>